<evidence type="ECO:0000313" key="3">
    <source>
        <dbReference type="Proteomes" id="UP001163046"/>
    </source>
</evidence>
<feature type="region of interest" description="Disordered" evidence="1">
    <location>
        <begin position="139"/>
        <end position="198"/>
    </location>
</feature>
<name>A0A9X0CXN3_9CNID</name>
<keyword evidence="3" id="KW-1185">Reference proteome</keyword>
<dbReference type="EMBL" id="MU826358">
    <property type="protein sequence ID" value="KAJ7379346.1"/>
    <property type="molecule type" value="Genomic_DNA"/>
</dbReference>
<protein>
    <submittedName>
        <fullName evidence="2">Uncharacterized protein</fullName>
    </submittedName>
</protein>
<evidence type="ECO:0000313" key="2">
    <source>
        <dbReference type="EMBL" id="KAJ7379346.1"/>
    </source>
</evidence>
<dbReference type="AlphaFoldDB" id="A0A9X0CXN3"/>
<dbReference type="Proteomes" id="UP001163046">
    <property type="component" value="Unassembled WGS sequence"/>
</dbReference>
<organism evidence="2 3">
    <name type="scientific">Desmophyllum pertusum</name>
    <dbReference type="NCBI Taxonomy" id="174260"/>
    <lineage>
        <taxon>Eukaryota</taxon>
        <taxon>Metazoa</taxon>
        <taxon>Cnidaria</taxon>
        <taxon>Anthozoa</taxon>
        <taxon>Hexacorallia</taxon>
        <taxon>Scleractinia</taxon>
        <taxon>Caryophylliina</taxon>
        <taxon>Caryophylliidae</taxon>
        <taxon>Desmophyllum</taxon>
    </lineage>
</organism>
<feature type="region of interest" description="Disordered" evidence="1">
    <location>
        <begin position="236"/>
        <end position="255"/>
    </location>
</feature>
<reference evidence="2" key="1">
    <citation type="submission" date="2023-01" db="EMBL/GenBank/DDBJ databases">
        <title>Genome assembly of the deep-sea coral Lophelia pertusa.</title>
        <authorList>
            <person name="Herrera S."/>
            <person name="Cordes E."/>
        </authorList>
    </citation>
    <scope>NUCLEOTIDE SEQUENCE</scope>
    <source>
        <strain evidence="2">USNM1676648</strain>
        <tissue evidence="2">Polyp</tissue>
    </source>
</reference>
<gene>
    <name evidence="2" type="ORF">OS493_016580</name>
</gene>
<accession>A0A9X0CXN3</accession>
<comment type="caution">
    <text evidence="2">The sequence shown here is derived from an EMBL/GenBank/DDBJ whole genome shotgun (WGS) entry which is preliminary data.</text>
</comment>
<sequence length="310" mass="35215">MLQLGEEKEKESVPTFSEFLQNRNSDFDSVTKINVGIVHIVNGELKIKRSSLMPINVPKSSSSVIVRRAAIDKHKAHNVKLPDTLDWKLLYPDFQEVNNIPGSKHFFTVQKYHESLGKSYQRINLYLCRIEDLEGDHDEEECEDCEDDPTKPLDSSGEVVFNFQARRRRDQETDDIGHNSPNPVLPEDDPTKPLDSSGEVVFNFQARRRRDQEADDIGHNSPNSVLPVDILTSSSASVHVPSTESQEKESEANNIDDPYDLYCSVLYDKKQDLDDDELLLLDEAWIYSEMLGNSANQDPINGSLVSQCQY</sequence>
<proteinExistence type="predicted"/>
<evidence type="ECO:0000256" key="1">
    <source>
        <dbReference type="SAM" id="MobiDB-lite"/>
    </source>
</evidence>
<dbReference type="OrthoDB" id="5990323at2759"/>